<gene>
    <name evidence="5" type="ORF">SAMN05444354_112106</name>
</gene>
<dbReference type="AlphaFoldDB" id="A0A1H7W0Y4"/>
<dbReference type="OrthoDB" id="9788090at2"/>
<dbReference type="EMBL" id="FOAP01000012">
    <property type="protein sequence ID" value="SEM15242.1"/>
    <property type="molecule type" value="Genomic_DNA"/>
</dbReference>
<dbReference type="CDD" id="cd00156">
    <property type="entry name" value="REC"/>
    <property type="match status" value="1"/>
</dbReference>
<dbReference type="Proteomes" id="UP000182719">
    <property type="component" value="Unassembled WGS sequence"/>
</dbReference>
<comment type="caution">
    <text evidence="2">Lacks conserved residue(s) required for the propagation of feature annotation.</text>
</comment>
<feature type="region of interest" description="Disordered" evidence="3">
    <location>
        <begin position="133"/>
        <end position="157"/>
    </location>
</feature>
<dbReference type="GO" id="GO:0000160">
    <property type="term" value="P:phosphorelay signal transduction system"/>
    <property type="evidence" value="ECO:0007669"/>
    <property type="project" value="InterPro"/>
</dbReference>
<feature type="domain" description="Response regulatory" evidence="4">
    <location>
        <begin position="6"/>
        <end position="120"/>
    </location>
</feature>
<dbReference type="Pfam" id="PF00072">
    <property type="entry name" value="Response_reg"/>
    <property type="match status" value="1"/>
</dbReference>
<accession>A0A1H7W0Y4</accession>
<keyword evidence="1" id="KW-0597">Phosphoprotein</keyword>
<evidence type="ECO:0000259" key="4">
    <source>
        <dbReference type="PROSITE" id="PS50110"/>
    </source>
</evidence>
<dbReference type="InterPro" id="IPR001789">
    <property type="entry name" value="Sig_transdc_resp-reg_receiver"/>
</dbReference>
<dbReference type="PROSITE" id="PS50110">
    <property type="entry name" value="RESPONSE_REGULATORY"/>
    <property type="match status" value="1"/>
</dbReference>
<protein>
    <submittedName>
        <fullName evidence="5">Response regulator receiver domain-containing protein</fullName>
    </submittedName>
</protein>
<evidence type="ECO:0000313" key="5">
    <source>
        <dbReference type="EMBL" id="SEM15242.1"/>
    </source>
</evidence>
<dbReference type="RefSeq" id="WP_075008561.1">
    <property type="nucleotide sequence ID" value="NZ_FOAP01000012.1"/>
</dbReference>
<name>A0A1H7W0Y4_STIAU</name>
<organism evidence="5 6">
    <name type="scientific">Stigmatella aurantiaca</name>
    <dbReference type="NCBI Taxonomy" id="41"/>
    <lineage>
        <taxon>Bacteria</taxon>
        <taxon>Pseudomonadati</taxon>
        <taxon>Myxococcota</taxon>
        <taxon>Myxococcia</taxon>
        <taxon>Myxococcales</taxon>
        <taxon>Cystobacterineae</taxon>
        <taxon>Archangiaceae</taxon>
        <taxon>Stigmatella</taxon>
    </lineage>
</organism>
<evidence type="ECO:0000256" key="3">
    <source>
        <dbReference type="SAM" id="MobiDB-lite"/>
    </source>
</evidence>
<dbReference type="InterPro" id="IPR011006">
    <property type="entry name" value="CheY-like_superfamily"/>
</dbReference>
<dbReference type="SUPFAM" id="SSF52172">
    <property type="entry name" value="CheY-like"/>
    <property type="match status" value="1"/>
</dbReference>
<dbReference type="InterPro" id="IPR050595">
    <property type="entry name" value="Bact_response_regulator"/>
</dbReference>
<evidence type="ECO:0000256" key="2">
    <source>
        <dbReference type="PROSITE-ProRule" id="PRU00169"/>
    </source>
</evidence>
<evidence type="ECO:0000313" key="6">
    <source>
        <dbReference type="Proteomes" id="UP000182719"/>
    </source>
</evidence>
<sequence>MIKECNVLLVDSEDSELGATGAMLSGQFQLRLANSGEAALGLLEKQSFDVLCTNLKLPRRNGLQLLRLAAGFHPQIACVLIADNHEYWECCAPQERQGTFSLLFKPFTADELISTLWRAMAMVNLKRALANTQPGGLREKPRRPELAPAMPSDLVTP</sequence>
<dbReference type="PANTHER" id="PTHR44591">
    <property type="entry name" value="STRESS RESPONSE REGULATOR PROTEIN 1"/>
    <property type="match status" value="1"/>
</dbReference>
<evidence type="ECO:0000256" key="1">
    <source>
        <dbReference type="ARBA" id="ARBA00022553"/>
    </source>
</evidence>
<dbReference type="Gene3D" id="3.40.50.2300">
    <property type="match status" value="1"/>
</dbReference>
<keyword evidence="6" id="KW-1185">Reference proteome</keyword>
<reference evidence="6" key="1">
    <citation type="submission" date="2016-10" db="EMBL/GenBank/DDBJ databases">
        <authorList>
            <person name="Varghese N."/>
            <person name="Submissions S."/>
        </authorList>
    </citation>
    <scope>NUCLEOTIDE SEQUENCE [LARGE SCALE GENOMIC DNA]</scope>
    <source>
        <strain evidence="6">DSM 17044</strain>
    </source>
</reference>
<dbReference type="PANTHER" id="PTHR44591:SF21">
    <property type="entry name" value="TWO-COMPONENT RESPONSE REGULATOR"/>
    <property type="match status" value="1"/>
</dbReference>
<proteinExistence type="predicted"/>